<organism evidence="10 11">
    <name type="scientific">Temnothorax curvispinosus</name>
    <dbReference type="NCBI Taxonomy" id="300111"/>
    <lineage>
        <taxon>Eukaryota</taxon>
        <taxon>Metazoa</taxon>
        <taxon>Ecdysozoa</taxon>
        <taxon>Arthropoda</taxon>
        <taxon>Hexapoda</taxon>
        <taxon>Insecta</taxon>
        <taxon>Pterygota</taxon>
        <taxon>Neoptera</taxon>
        <taxon>Endopterygota</taxon>
        <taxon>Hymenoptera</taxon>
        <taxon>Apocrita</taxon>
        <taxon>Aculeata</taxon>
        <taxon>Formicoidea</taxon>
        <taxon>Formicidae</taxon>
        <taxon>Myrmicinae</taxon>
        <taxon>Temnothorax</taxon>
    </lineage>
</organism>
<feature type="compositionally biased region" description="Polar residues" evidence="7">
    <location>
        <begin position="141"/>
        <end position="150"/>
    </location>
</feature>
<dbReference type="CTD" id="84900"/>
<dbReference type="Gene3D" id="1.10.238.10">
    <property type="entry name" value="EF-hand"/>
    <property type="match status" value="2"/>
</dbReference>
<dbReference type="Pfam" id="PF13499">
    <property type="entry name" value="EF-hand_7"/>
    <property type="match status" value="2"/>
</dbReference>
<feature type="region of interest" description="Disordered" evidence="7">
    <location>
        <begin position="1"/>
        <end position="20"/>
    </location>
</feature>
<protein>
    <submittedName>
        <fullName evidence="11">Uncharacterized protein LOC112460529 isoform X2</fullName>
    </submittedName>
</protein>
<feature type="region of interest" description="Disordered" evidence="7">
    <location>
        <begin position="120"/>
        <end position="158"/>
    </location>
</feature>
<keyword evidence="4" id="KW-0106">Calcium</keyword>
<dbReference type="OrthoDB" id="9049620at2759"/>
<dbReference type="GO" id="GO:0005509">
    <property type="term" value="F:calcium ion binding"/>
    <property type="evidence" value="ECO:0007669"/>
    <property type="project" value="InterPro"/>
</dbReference>
<comment type="subcellular location">
    <subcellularLocation>
        <location evidence="1">Membrane</location>
        <topology evidence="1">Multi-pass membrane protein</topology>
    </subcellularLocation>
</comment>
<evidence type="ECO:0000256" key="3">
    <source>
        <dbReference type="ARBA" id="ARBA00022786"/>
    </source>
</evidence>
<evidence type="ECO:0000256" key="6">
    <source>
        <dbReference type="ARBA" id="ARBA00023136"/>
    </source>
</evidence>
<dbReference type="InterPro" id="IPR002048">
    <property type="entry name" value="EF_hand_dom"/>
</dbReference>
<dbReference type="PROSITE" id="PS50222">
    <property type="entry name" value="EF_HAND_2"/>
    <property type="match status" value="3"/>
</dbReference>
<dbReference type="GO" id="GO:1904294">
    <property type="term" value="P:positive regulation of ERAD pathway"/>
    <property type="evidence" value="ECO:0007669"/>
    <property type="project" value="InterPro"/>
</dbReference>
<dbReference type="FunFam" id="1.10.238.10:FF:000001">
    <property type="entry name" value="Calmodulin 1"/>
    <property type="match status" value="1"/>
</dbReference>
<dbReference type="PROSITE" id="PS00018">
    <property type="entry name" value="EF_HAND_1"/>
    <property type="match status" value="2"/>
</dbReference>
<evidence type="ECO:0000256" key="7">
    <source>
        <dbReference type="SAM" id="MobiDB-lite"/>
    </source>
</evidence>
<dbReference type="GO" id="GO:0016020">
    <property type="term" value="C:membrane"/>
    <property type="evidence" value="ECO:0007669"/>
    <property type="project" value="UniProtKB-SubCell"/>
</dbReference>
<feature type="transmembrane region" description="Helical" evidence="8">
    <location>
        <begin position="285"/>
        <end position="307"/>
    </location>
</feature>
<accession>A0A6J1QGR5</accession>
<keyword evidence="2 8" id="KW-0812">Transmembrane</keyword>
<dbReference type="GO" id="GO:0061630">
    <property type="term" value="F:ubiquitin protein ligase activity"/>
    <property type="evidence" value="ECO:0007669"/>
    <property type="project" value="InterPro"/>
</dbReference>
<evidence type="ECO:0000259" key="9">
    <source>
        <dbReference type="PROSITE" id="PS50222"/>
    </source>
</evidence>
<keyword evidence="6 8" id="KW-0472">Membrane</keyword>
<dbReference type="GeneID" id="112460529"/>
<feature type="domain" description="EF-hand" evidence="9">
    <location>
        <begin position="514"/>
        <end position="549"/>
    </location>
</feature>
<evidence type="ECO:0000313" key="10">
    <source>
        <dbReference type="Proteomes" id="UP000504618"/>
    </source>
</evidence>
<evidence type="ECO:0000313" key="11">
    <source>
        <dbReference type="RefSeq" id="XP_024881018.1"/>
    </source>
</evidence>
<reference evidence="11" key="1">
    <citation type="submission" date="2025-08" db="UniProtKB">
        <authorList>
            <consortium name="RefSeq"/>
        </authorList>
    </citation>
    <scope>IDENTIFICATION</scope>
    <source>
        <tissue evidence="11">Whole body</tissue>
    </source>
</reference>
<feature type="domain" description="EF-hand" evidence="9">
    <location>
        <begin position="478"/>
        <end position="513"/>
    </location>
</feature>
<keyword evidence="5 8" id="KW-1133">Transmembrane helix</keyword>
<dbReference type="RefSeq" id="XP_024881018.1">
    <property type="nucleotide sequence ID" value="XM_025025250.1"/>
</dbReference>
<dbReference type="InterPro" id="IPR018247">
    <property type="entry name" value="EF_Hand_1_Ca_BS"/>
</dbReference>
<gene>
    <name evidence="11" type="primary">LOC112460529</name>
</gene>
<dbReference type="InterPro" id="IPR011992">
    <property type="entry name" value="EF-hand-dom_pair"/>
</dbReference>
<dbReference type="AlphaFoldDB" id="A0A6J1QGR5"/>
<keyword evidence="3" id="KW-0833">Ubl conjugation pathway</keyword>
<dbReference type="PANTHER" id="PTHR15860">
    <property type="entry name" value="UNCHARACTERIZED RING FINGER-CONTAINING PROTEIN"/>
    <property type="match status" value="1"/>
</dbReference>
<dbReference type="InterPro" id="IPR044235">
    <property type="entry name" value="RNFT1/2"/>
</dbReference>
<dbReference type="Proteomes" id="UP000504618">
    <property type="component" value="Unplaced"/>
</dbReference>
<dbReference type="PANTHER" id="PTHR15860:SF0">
    <property type="entry name" value="LP20373P"/>
    <property type="match status" value="1"/>
</dbReference>
<evidence type="ECO:0000256" key="1">
    <source>
        <dbReference type="ARBA" id="ARBA00004141"/>
    </source>
</evidence>
<evidence type="ECO:0000256" key="2">
    <source>
        <dbReference type="ARBA" id="ARBA00022692"/>
    </source>
</evidence>
<evidence type="ECO:0000256" key="5">
    <source>
        <dbReference type="ARBA" id="ARBA00022989"/>
    </source>
</evidence>
<keyword evidence="10" id="KW-1185">Reference proteome</keyword>
<evidence type="ECO:0000256" key="8">
    <source>
        <dbReference type="SAM" id="Phobius"/>
    </source>
</evidence>
<dbReference type="SUPFAM" id="SSF47473">
    <property type="entry name" value="EF-hand"/>
    <property type="match status" value="1"/>
</dbReference>
<dbReference type="CDD" id="cd00051">
    <property type="entry name" value="EFh"/>
    <property type="match status" value="2"/>
</dbReference>
<feature type="transmembrane region" description="Helical" evidence="8">
    <location>
        <begin position="207"/>
        <end position="226"/>
    </location>
</feature>
<evidence type="ECO:0000256" key="4">
    <source>
        <dbReference type="ARBA" id="ARBA00022837"/>
    </source>
</evidence>
<proteinExistence type="predicted"/>
<dbReference type="SMART" id="SM00054">
    <property type="entry name" value="EFh"/>
    <property type="match status" value="3"/>
</dbReference>
<sequence>MAENRPIEETASGHCDSRMPHILTSDENENGQIQESPSGTRYTLAGINPGTAFNFGVRTAERSRIFAGNISSTIQGIRPLIQQAAPNITLTSLLAIHGLRNQVQPVTLPSDSYVINLEEPVTNGPSSHDEPRNHRHHHHTASTMPNSLSSNAHEAANEVAENHNNAENTANGNVQIGPEARALLKHLQQYVPFVIILLAKSLYDHRAGILTFIVLLVTFIHANNDLKREIAKQHNRSWSLLTLILCYITACIVFVVYTFNFYTLAPYAEPLTIWDLLCYVTVMDFFLKLITIVCKVLLTCLPVRLLAFQNRGKYYLMVEAMSQLYRCVAPVQPWLYYLLETYQGPEKIVGIFFSIMYTMSKGSDLLSRLKLLRTAGWKLFQNVASTSKKQSGAKKYPIKLVLTEQQKSDIKEAFDLFDPDGTGKIASKDLKIVLRALGFEPTVKEIQTLVAEVAPERPTELSYEEFVKVMSIKMTDEDVQSDIIRAFRLFDDDKTGKISFKNLKRVAIELGENLSDEELFDMITQVDEDGDGQISLEEFIKLFKSMSCS</sequence>
<name>A0A6J1QGR5_9HYME</name>
<feature type="domain" description="EF-hand" evidence="9">
    <location>
        <begin position="405"/>
        <end position="440"/>
    </location>
</feature>
<feature type="transmembrane region" description="Helical" evidence="8">
    <location>
        <begin position="238"/>
        <end position="265"/>
    </location>
</feature>